<dbReference type="SUPFAM" id="SSF55874">
    <property type="entry name" value="ATPase domain of HSP90 chaperone/DNA topoisomerase II/histidine kinase"/>
    <property type="match status" value="1"/>
</dbReference>
<dbReference type="Gene3D" id="3.30.565.10">
    <property type="entry name" value="Histidine kinase-like ATPase, C-terminal domain"/>
    <property type="match status" value="1"/>
</dbReference>
<evidence type="ECO:0000256" key="2">
    <source>
        <dbReference type="ARBA" id="ARBA00012438"/>
    </source>
</evidence>
<dbReference type="EMBL" id="FOXS01000002">
    <property type="protein sequence ID" value="SFQ31973.1"/>
    <property type="molecule type" value="Genomic_DNA"/>
</dbReference>
<dbReference type="Pfam" id="PF02518">
    <property type="entry name" value="HATPase_c"/>
    <property type="match status" value="1"/>
</dbReference>
<name>A0A1I5XJ23_HYMAR</name>
<keyword evidence="8" id="KW-1185">Reference proteome</keyword>
<dbReference type="InterPro" id="IPR000014">
    <property type="entry name" value="PAS"/>
</dbReference>
<accession>A0A1I5XJ23</accession>
<dbReference type="PRINTS" id="PR00344">
    <property type="entry name" value="BCTRLSENSOR"/>
</dbReference>
<dbReference type="InterPro" id="IPR003594">
    <property type="entry name" value="HATPase_dom"/>
</dbReference>
<sequence>MTDFADFFVDQAAASSHVQFIYDVAADRVTFVNEAYEKALNGRCAHVNEELPALLARLHPDDRAYLIHYCKLWVRGQVSDEIEVRLQQPGQPDQWFCLTPHHQATNGRVLIGGVLRDISVAKRHQQNADNFSSRKNAALEILSHDLSGAFGIVQQVAQYLTEEVTVPANSRVGDMLRVLENTSRSSLKMIRDLVNMEFLSSANTDLKRDRVEVGTVLRAPLDELQRGQGTLGHAFEYSLPTEPLYVNLDVNKITQVLANLVSNAFKFTPDGKRVAVAVEPCPGCVRIRVIDEGIGIPAALQPQLFERFTKARRQGLRGEQTTGLGLALCKFIVEWHGGTISVDSAEGVGTTFTVEIPQAESEIAAL</sequence>
<reference evidence="8" key="1">
    <citation type="submission" date="2016-10" db="EMBL/GenBank/DDBJ databases">
        <authorList>
            <person name="Varghese N."/>
            <person name="Submissions S."/>
        </authorList>
    </citation>
    <scope>NUCLEOTIDE SEQUENCE [LARGE SCALE GENOMIC DNA]</scope>
    <source>
        <strain evidence="8">OR362-8,ATCC BAA-1266,JCM 13504</strain>
    </source>
</reference>
<keyword evidence="3" id="KW-0597">Phosphoprotein</keyword>
<dbReference type="Gene3D" id="3.30.450.20">
    <property type="entry name" value="PAS domain"/>
    <property type="match status" value="1"/>
</dbReference>
<dbReference type="InterPro" id="IPR035965">
    <property type="entry name" value="PAS-like_dom_sf"/>
</dbReference>
<dbReference type="InterPro" id="IPR004358">
    <property type="entry name" value="Sig_transdc_His_kin-like_C"/>
</dbReference>
<keyword evidence="5 7" id="KW-0418">Kinase</keyword>
<feature type="domain" description="Histidine kinase" evidence="6">
    <location>
        <begin position="141"/>
        <end position="360"/>
    </location>
</feature>
<evidence type="ECO:0000313" key="7">
    <source>
        <dbReference type="EMBL" id="SFQ31973.1"/>
    </source>
</evidence>
<dbReference type="SMART" id="SM00387">
    <property type="entry name" value="HATPase_c"/>
    <property type="match status" value="1"/>
</dbReference>
<dbReference type="RefSeq" id="WP_092671529.1">
    <property type="nucleotide sequence ID" value="NZ_FOXS01000002.1"/>
</dbReference>
<keyword evidence="4" id="KW-0808">Transferase</keyword>
<organism evidence="7 8">
    <name type="scientific">Hymenobacter arizonensis</name>
    <name type="common">Siccationidurans arizonensis</name>
    <dbReference type="NCBI Taxonomy" id="1227077"/>
    <lineage>
        <taxon>Bacteria</taxon>
        <taxon>Pseudomonadati</taxon>
        <taxon>Bacteroidota</taxon>
        <taxon>Cytophagia</taxon>
        <taxon>Cytophagales</taxon>
        <taxon>Hymenobacteraceae</taxon>
        <taxon>Hymenobacter</taxon>
    </lineage>
</organism>
<dbReference type="PANTHER" id="PTHR43547:SF2">
    <property type="entry name" value="HYBRID SIGNAL TRANSDUCTION HISTIDINE KINASE C"/>
    <property type="match status" value="1"/>
</dbReference>
<dbReference type="GO" id="GO:0000155">
    <property type="term" value="F:phosphorelay sensor kinase activity"/>
    <property type="evidence" value="ECO:0007669"/>
    <property type="project" value="TreeGrafter"/>
</dbReference>
<protein>
    <recommendedName>
        <fullName evidence="2">histidine kinase</fullName>
        <ecNumber evidence="2">2.7.13.3</ecNumber>
    </recommendedName>
</protein>
<evidence type="ECO:0000256" key="4">
    <source>
        <dbReference type="ARBA" id="ARBA00022679"/>
    </source>
</evidence>
<evidence type="ECO:0000256" key="1">
    <source>
        <dbReference type="ARBA" id="ARBA00000085"/>
    </source>
</evidence>
<evidence type="ECO:0000259" key="6">
    <source>
        <dbReference type="PROSITE" id="PS50109"/>
    </source>
</evidence>
<comment type="catalytic activity">
    <reaction evidence="1">
        <text>ATP + protein L-histidine = ADP + protein N-phospho-L-histidine.</text>
        <dbReference type="EC" id="2.7.13.3"/>
    </reaction>
</comment>
<dbReference type="InterPro" id="IPR005467">
    <property type="entry name" value="His_kinase_dom"/>
</dbReference>
<dbReference type="AlphaFoldDB" id="A0A1I5XJ23"/>
<dbReference type="OrthoDB" id="9757990at2"/>
<dbReference type="CDD" id="cd00130">
    <property type="entry name" value="PAS"/>
    <property type="match status" value="1"/>
</dbReference>
<proteinExistence type="predicted"/>
<dbReference type="SUPFAM" id="SSF55785">
    <property type="entry name" value="PYP-like sensor domain (PAS domain)"/>
    <property type="match status" value="1"/>
</dbReference>
<evidence type="ECO:0000256" key="5">
    <source>
        <dbReference type="ARBA" id="ARBA00022777"/>
    </source>
</evidence>
<dbReference type="Proteomes" id="UP000199029">
    <property type="component" value="Unassembled WGS sequence"/>
</dbReference>
<evidence type="ECO:0000256" key="3">
    <source>
        <dbReference type="ARBA" id="ARBA00022553"/>
    </source>
</evidence>
<dbReference type="InterPro" id="IPR036890">
    <property type="entry name" value="HATPase_C_sf"/>
</dbReference>
<dbReference type="PANTHER" id="PTHR43547">
    <property type="entry name" value="TWO-COMPONENT HISTIDINE KINASE"/>
    <property type="match status" value="1"/>
</dbReference>
<dbReference type="EC" id="2.7.13.3" evidence="2"/>
<dbReference type="STRING" id="1227077.SAMN04515668_1887"/>
<dbReference type="FunFam" id="3.30.565.10:FF:000006">
    <property type="entry name" value="Sensor histidine kinase WalK"/>
    <property type="match status" value="1"/>
</dbReference>
<dbReference type="PROSITE" id="PS50109">
    <property type="entry name" value="HIS_KIN"/>
    <property type="match status" value="1"/>
</dbReference>
<evidence type="ECO:0000313" key="8">
    <source>
        <dbReference type="Proteomes" id="UP000199029"/>
    </source>
</evidence>
<gene>
    <name evidence="7" type="ORF">SAMN04515668_1887</name>
</gene>